<evidence type="ECO:0000256" key="5">
    <source>
        <dbReference type="ARBA" id="ARBA00022989"/>
    </source>
</evidence>
<dbReference type="PANTHER" id="PTHR36838:SF1">
    <property type="entry name" value="SLR1864 PROTEIN"/>
    <property type="match status" value="1"/>
</dbReference>
<evidence type="ECO:0000313" key="9">
    <source>
        <dbReference type="Proteomes" id="UP000054844"/>
    </source>
</evidence>
<feature type="transmembrane region" description="Helical" evidence="7">
    <location>
        <begin position="36"/>
        <end position="55"/>
    </location>
</feature>
<evidence type="ECO:0000256" key="6">
    <source>
        <dbReference type="ARBA" id="ARBA00023136"/>
    </source>
</evidence>
<comment type="subcellular location">
    <subcellularLocation>
        <location evidence="1">Membrane</location>
        <topology evidence="1">Multi-pass membrane protein</topology>
    </subcellularLocation>
</comment>
<keyword evidence="3" id="KW-1003">Cell membrane</keyword>
<name>A0A1S8DCK0_9PROT</name>
<dbReference type="PANTHER" id="PTHR36838">
    <property type="entry name" value="AUXIN EFFLUX CARRIER FAMILY PROTEIN"/>
    <property type="match status" value="1"/>
</dbReference>
<evidence type="ECO:0000256" key="7">
    <source>
        <dbReference type="SAM" id="Phobius"/>
    </source>
</evidence>
<dbReference type="GO" id="GO:0055085">
    <property type="term" value="P:transmembrane transport"/>
    <property type="evidence" value="ECO:0007669"/>
    <property type="project" value="InterPro"/>
</dbReference>
<evidence type="ECO:0000256" key="3">
    <source>
        <dbReference type="ARBA" id="ARBA00022475"/>
    </source>
</evidence>
<evidence type="ECO:0000256" key="4">
    <source>
        <dbReference type="ARBA" id="ARBA00022692"/>
    </source>
</evidence>
<feature type="transmembrane region" description="Helical" evidence="7">
    <location>
        <begin position="97"/>
        <end position="114"/>
    </location>
</feature>
<organism evidence="8 9">
    <name type="scientific">Roseomonas mucosa</name>
    <dbReference type="NCBI Taxonomy" id="207340"/>
    <lineage>
        <taxon>Bacteria</taxon>
        <taxon>Pseudomonadati</taxon>
        <taxon>Pseudomonadota</taxon>
        <taxon>Alphaproteobacteria</taxon>
        <taxon>Acetobacterales</taxon>
        <taxon>Roseomonadaceae</taxon>
        <taxon>Roseomonas</taxon>
    </lineage>
</organism>
<dbReference type="InterPro" id="IPR004776">
    <property type="entry name" value="Mem_transp_PIN-like"/>
</dbReference>
<keyword evidence="4 7" id="KW-0812">Transmembrane</keyword>
<feature type="transmembrane region" description="Helical" evidence="7">
    <location>
        <begin position="178"/>
        <end position="199"/>
    </location>
</feature>
<dbReference type="Proteomes" id="UP000054844">
    <property type="component" value="Unassembled WGS sequence"/>
</dbReference>
<proteinExistence type="predicted"/>
<reference evidence="8" key="1">
    <citation type="submission" date="2016-12" db="EMBL/GenBank/DDBJ databases">
        <title>Draft genome sequence of Roseomonas mucosa strain AU37, isolated from a peripheral intravenous catheter.</title>
        <authorList>
            <person name="Choudhury M.A."/>
            <person name="Sidjabat H.E."/>
            <person name="Wailan A.M."/>
            <person name="Zhang L."/>
            <person name="Marsh N.M."/>
            <person name="Rickard C.M."/>
            <person name="Davies M."/>
            <person name="Mcmillan D.J."/>
        </authorList>
    </citation>
    <scope>NUCLEOTIDE SEQUENCE [LARGE SCALE GENOMIC DNA]</scope>
    <source>
        <strain evidence="8">AU37</strain>
    </source>
</reference>
<dbReference type="RefSeq" id="WP_075822658.1">
    <property type="nucleotide sequence ID" value="NZ_CP025061.1"/>
</dbReference>
<dbReference type="OrthoDB" id="9810457at2"/>
<feature type="transmembrane region" description="Helical" evidence="7">
    <location>
        <begin position="6"/>
        <end position="24"/>
    </location>
</feature>
<feature type="transmembrane region" description="Helical" evidence="7">
    <location>
        <begin position="67"/>
        <end position="90"/>
    </location>
</feature>
<gene>
    <name evidence="8" type="ORF">APZ41_001170</name>
</gene>
<feature type="transmembrane region" description="Helical" evidence="7">
    <location>
        <begin position="266"/>
        <end position="287"/>
    </location>
</feature>
<sequence>MLDTIVAALLPIVITLMLGFAAGWHHDFDAKQASVLNRMVMLYALPLSLFAGMVGTPRDQILAQGPLALAILLGMAGGYLVAFLVMRYLLRQEIGTAALRALAIAGPAVPFVGVPVLGQLFGAVSAIPIAVAGLVMNLIQVPATLMLLSASTASRNAATQGQPASVMSHVTHALREPVVWAPLLALVIVLLDFPFPASLRDSLQLLGRSTGGVALFASGIVLWSRSVSLSAPVGLLVLLRNIVMPAAVLGYAMLVGLPPDTLRESVVTMAIPAASIIVILAVQYQVAEQEMASTLFFSTLLSVLTMGAFIWLTR</sequence>
<comment type="caution">
    <text evidence="8">The sequence shown here is derived from an EMBL/GenBank/DDBJ whole genome shotgun (WGS) entry which is preliminary data.</text>
</comment>
<feature type="transmembrane region" description="Helical" evidence="7">
    <location>
        <begin position="294"/>
        <end position="312"/>
    </location>
</feature>
<accession>A0A1S8DCK0</accession>
<keyword evidence="6 7" id="KW-0472">Membrane</keyword>
<dbReference type="AlphaFoldDB" id="A0A1S8DCK0"/>
<feature type="transmembrane region" description="Helical" evidence="7">
    <location>
        <begin position="120"/>
        <end position="139"/>
    </location>
</feature>
<dbReference type="EMBL" id="LLWF02000001">
    <property type="protein sequence ID" value="ONH85208.1"/>
    <property type="molecule type" value="Genomic_DNA"/>
</dbReference>
<dbReference type="STRING" id="207340.APZ41_001170"/>
<evidence type="ECO:0000256" key="2">
    <source>
        <dbReference type="ARBA" id="ARBA00022448"/>
    </source>
</evidence>
<evidence type="ECO:0000256" key="1">
    <source>
        <dbReference type="ARBA" id="ARBA00004141"/>
    </source>
</evidence>
<dbReference type="Pfam" id="PF03547">
    <property type="entry name" value="Mem_trans"/>
    <property type="match status" value="1"/>
</dbReference>
<protein>
    <submittedName>
        <fullName evidence="8">Permease</fullName>
    </submittedName>
</protein>
<evidence type="ECO:0000313" key="8">
    <source>
        <dbReference type="EMBL" id="ONH85208.1"/>
    </source>
</evidence>
<keyword evidence="5 7" id="KW-1133">Transmembrane helix</keyword>
<keyword evidence="2" id="KW-0813">Transport</keyword>
<feature type="transmembrane region" description="Helical" evidence="7">
    <location>
        <begin position="235"/>
        <end position="254"/>
    </location>
</feature>
<dbReference type="GO" id="GO:0016020">
    <property type="term" value="C:membrane"/>
    <property type="evidence" value="ECO:0007669"/>
    <property type="project" value="UniProtKB-SubCell"/>
</dbReference>
<keyword evidence="9" id="KW-1185">Reference proteome</keyword>